<dbReference type="PATRIC" id="fig|1415168.3.peg.810"/>
<evidence type="ECO:0000313" key="8">
    <source>
        <dbReference type="Proteomes" id="UP000028401"/>
    </source>
</evidence>
<dbReference type="PANTHER" id="PTHR43774">
    <property type="entry name" value="PEPTIDE METHIONINE SULFOXIDE REDUCTASE"/>
    <property type="match status" value="1"/>
</dbReference>
<dbReference type="EC" id="1.8.4.11" evidence="5"/>
<evidence type="ECO:0000256" key="5">
    <source>
        <dbReference type="HAMAP-Rule" id="MF_01401"/>
    </source>
</evidence>
<organism evidence="7 8">
    <name type="scientific">Lactococcus cremoris subsp. cremoris GE214</name>
    <dbReference type="NCBI Taxonomy" id="1415168"/>
    <lineage>
        <taxon>Bacteria</taxon>
        <taxon>Bacillati</taxon>
        <taxon>Bacillota</taxon>
        <taxon>Bacilli</taxon>
        <taxon>Lactobacillales</taxon>
        <taxon>Streptococcaceae</taxon>
        <taxon>Lactococcus</taxon>
        <taxon>Lactococcus cremoris subsp. cremoris</taxon>
    </lineage>
</organism>
<comment type="catalytic activity">
    <reaction evidence="4 5">
        <text>[thioredoxin]-disulfide + L-methionine + H2O = L-methionine (S)-S-oxide + [thioredoxin]-dithiol</text>
        <dbReference type="Rhea" id="RHEA:19993"/>
        <dbReference type="Rhea" id="RHEA-COMP:10698"/>
        <dbReference type="Rhea" id="RHEA-COMP:10700"/>
        <dbReference type="ChEBI" id="CHEBI:15377"/>
        <dbReference type="ChEBI" id="CHEBI:29950"/>
        <dbReference type="ChEBI" id="CHEBI:50058"/>
        <dbReference type="ChEBI" id="CHEBI:57844"/>
        <dbReference type="ChEBI" id="CHEBI:58772"/>
        <dbReference type="EC" id="1.8.4.11"/>
    </reaction>
</comment>
<protein>
    <recommendedName>
        <fullName evidence="5">Peptide methionine sulfoxide reductase MsrA</fullName>
        <shortName evidence="5">Protein-methionine-S-oxide reductase</shortName>
        <ecNumber evidence="5">1.8.4.11</ecNumber>
    </recommendedName>
    <alternativeName>
        <fullName evidence="5">Peptide-methionine (S)-S-oxide reductase</fullName>
        <shortName evidence="5">Peptide Met(O) reductase</shortName>
    </alternativeName>
</protein>
<reference evidence="7 8" key="1">
    <citation type="submission" date="2014-06" db="EMBL/GenBank/DDBJ databases">
        <title>Draft genome sequence of the putrescine producing strain Lactococcus lactis subsp cremoris GE214.</title>
        <authorList>
            <person name="Ladero V."/>
            <person name="Linares D.M."/>
            <person name="del Rio B."/>
            <person name="Mayo B."/>
            <person name="Martin M.C."/>
            <person name="Fernandez M."/>
            <person name="Alvarez M.A."/>
        </authorList>
    </citation>
    <scope>NUCLEOTIDE SEQUENCE [LARGE SCALE GENOMIC DNA]</scope>
    <source>
        <strain evidence="7 8">GE214</strain>
    </source>
</reference>
<comment type="similarity">
    <text evidence="1 5">Belongs to the MsrA Met sulfoxide reductase family.</text>
</comment>
<dbReference type="AlphaFoldDB" id="A0A084ACQ5"/>
<dbReference type="PANTHER" id="PTHR43774:SF1">
    <property type="entry name" value="PEPTIDE METHIONINE SULFOXIDE REDUCTASE MSRA 2"/>
    <property type="match status" value="1"/>
</dbReference>
<dbReference type="Pfam" id="PF01625">
    <property type="entry name" value="PMSR"/>
    <property type="match status" value="1"/>
</dbReference>
<comment type="function">
    <text evidence="5">Has an important function as a repair enzyme for proteins that have been inactivated by oxidation. Catalyzes the reversible oxidation-reduction of methionine sulfoxide in proteins to methionine.</text>
</comment>
<dbReference type="RefSeq" id="WP_042747919.1">
    <property type="nucleotide sequence ID" value="NZ_AZSI01000014.1"/>
</dbReference>
<dbReference type="Proteomes" id="UP000028401">
    <property type="component" value="Unassembled WGS sequence"/>
</dbReference>
<evidence type="ECO:0000256" key="1">
    <source>
        <dbReference type="ARBA" id="ARBA00005591"/>
    </source>
</evidence>
<dbReference type="EMBL" id="AZSI01000014">
    <property type="protein sequence ID" value="KEY63084.1"/>
    <property type="molecule type" value="Genomic_DNA"/>
</dbReference>
<dbReference type="HAMAP" id="MF_01401">
    <property type="entry name" value="MsrA"/>
    <property type="match status" value="1"/>
</dbReference>
<evidence type="ECO:0000259" key="6">
    <source>
        <dbReference type="Pfam" id="PF01625"/>
    </source>
</evidence>
<evidence type="ECO:0000256" key="4">
    <source>
        <dbReference type="ARBA" id="ARBA00048782"/>
    </source>
</evidence>
<gene>
    <name evidence="5" type="primary">msrA</name>
    <name evidence="7" type="ORF">U725_00763</name>
</gene>
<evidence type="ECO:0000256" key="3">
    <source>
        <dbReference type="ARBA" id="ARBA00047806"/>
    </source>
</evidence>
<feature type="active site" evidence="5">
    <location>
        <position position="12"/>
    </location>
</feature>
<name>A0A084ACQ5_LACLC</name>
<dbReference type="InterPro" id="IPR036509">
    <property type="entry name" value="Met_Sox_Rdtase_MsrA_sf"/>
</dbReference>
<dbReference type="InterPro" id="IPR002569">
    <property type="entry name" value="Met_Sox_Rdtase_MsrA_dom"/>
</dbReference>
<proteinExistence type="inferred from homology"/>
<accession>A0A084ACQ5</accession>
<evidence type="ECO:0000256" key="2">
    <source>
        <dbReference type="ARBA" id="ARBA00023002"/>
    </source>
</evidence>
<comment type="caution">
    <text evidence="7">The sequence shown here is derived from an EMBL/GenBank/DDBJ whole genome shotgun (WGS) entry which is preliminary data.</text>
</comment>
<sequence length="183" mass="21277">MSTERAIFAGGCFWCMVEPFEERPGILAVTSGYTGGHIEYPTYDQVLSKASGHTEAVEILFDNELISYDELLDIYWSLIDPTDADGQIYDRGANYRPVIFVESEEQKTAAKKSKIALENSGIWDKPIVVPIEEAKTFWPAEEYHQQYYKKDPKRYQAMHKARERYLALQRFKGKFKFLRKNTR</sequence>
<dbReference type="NCBIfam" id="TIGR00401">
    <property type="entry name" value="msrA"/>
    <property type="match status" value="1"/>
</dbReference>
<keyword evidence="2 5" id="KW-0560">Oxidoreductase</keyword>
<evidence type="ECO:0000313" key="7">
    <source>
        <dbReference type="EMBL" id="KEY63084.1"/>
    </source>
</evidence>
<feature type="domain" description="Peptide methionine sulphoxide reductase MsrA" evidence="6">
    <location>
        <begin position="6"/>
        <end position="156"/>
    </location>
</feature>
<dbReference type="GO" id="GO:0008113">
    <property type="term" value="F:peptide-methionine (S)-S-oxide reductase activity"/>
    <property type="evidence" value="ECO:0007669"/>
    <property type="project" value="UniProtKB-UniRule"/>
</dbReference>
<comment type="catalytic activity">
    <reaction evidence="3 5">
        <text>L-methionyl-[protein] + [thioredoxin]-disulfide + H2O = L-methionyl-(S)-S-oxide-[protein] + [thioredoxin]-dithiol</text>
        <dbReference type="Rhea" id="RHEA:14217"/>
        <dbReference type="Rhea" id="RHEA-COMP:10698"/>
        <dbReference type="Rhea" id="RHEA-COMP:10700"/>
        <dbReference type="Rhea" id="RHEA-COMP:12313"/>
        <dbReference type="Rhea" id="RHEA-COMP:12315"/>
        <dbReference type="ChEBI" id="CHEBI:15377"/>
        <dbReference type="ChEBI" id="CHEBI:16044"/>
        <dbReference type="ChEBI" id="CHEBI:29950"/>
        <dbReference type="ChEBI" id="CHEBI:44120"/>
        <dbReference type="ChEBI" id="CHEBI:50058"/>
        <dbReference type="EC" id="1.8.4.11"/>
    </reaction>
</comment>
<dbReference type="GO" id="GO:0033744">
    <property type="term" value="F:L-methionine:thioredoxin-disulfide S-oxidoreductase activity"/>
    <property type="evidence" value="ECO:0007669"/>
    <property type="project" value="RHEA"/>
</dbReference>
<dbReference type="SUPFAM" id="SSF55068">
    <property type="entry name" value="Peptide methionine sulfoxide reductase"/>
    <property type="match status" value="1"/>
</dbReference>
<dbReference type="Gene3D" id="3.30.1060.10">
    <property type="entry name" value="Peptide methionine sulphoxide reductase MsrA"/>
    <property type="match status" value="1"/>
</dbReference>